<protein>
    <submittedName>
        <fullName evidence="2">Uncharacterized protein</fullName>
    </submittedName>
</protein>
<organism evidence="2 3">
    <name type="scientific">Prevotella pallens ATCC 700821</name>
    <dbReference type="NCBI Taxonomy" id="997353"/>
    <lineage>
        <taxon>Bacteria</taxon>
        <taxon>Pseudomonadati</taxon>
        <taxon>Bacteroidota</taxon>
        <taxon>Bacteroidia</taxon>
        <taxon>Bacteroidales</taxon>
        <taxon>Prevotellaceae</taxon>
        <taxon>Prevotella</taxon>
    </lineage>
</organism>
<feature type="compositionally biased region" description="Basic residues" evidence="1">
    <location>
        <begin position="1"/>
        <end position="10"/>
    </location>
</feature>
<gene>
    <name evidence="2" type="ORF">HMPREF9144_2089</name>
</gene>
<proteinExistence type="predicted"/>
<dbReference type="STRING" id="997353.HMPREF9144_2089"/>
<dbReference type="AlphaFoldDB" id="F9DK97"/>
<evidence type="ECO:0000313" key="2">
    <source>
        <dbReference type="EMBL" id="EGQ14845.1"/>
    </source>
</evidence>
<reference evidence="2 3" key="1">
    <citation type="submission" date="2011-04" db="EMBL/GenBank/DDBJ databases">
        <authorList>
            <person name="Muzny D."/>
            <person name="Qin X."/>
            <person name="Deng J."/>
            <person name="Jiang H."/>
            <person name="Liu Y."/>
            <person name="Qu J."/>
            <person name="Song X.-Z."/>
            <person name="Zhang L."/>
            <person name="Thornton R."/>
            <person name="Coyle M."/>
            <person name="Francisco L."/>
            <person name="Jackson L."/>
            <person name="Javaid M."/>
            <person name="Korchina V."/>
            <person name="Kovar C."/>
            <person name="Mata R."/>
            <person name="Mathew T."/>
            <person name="Ngo R."/>
            <person name="Nguyen L."/>
            <person name="Nguyen N."/>
            <person name="Okwuonu G."/>
            <person name="Ongeri F."/>
            <person name="Pham C."/>
            <person name="Simmons D."/>
            <person name="Wilczek-Boney K."/>
            <person name="Hale W."/>
            <person name="Jakkamsetti A."/>
            <person name="Pham P."/>
            <person name="Ruth R."/>
            <person name="San Lucas F."/>
            <person name="Warren J."/>
            <person name="Zhang J."/>
            <person name="Zhao Z."/>
            <person name="Zhou C."/>
            <person name="Zhu D."/>
            <person name="Lee S."/>
            <person name="Bess C."/>
            <person name="Blankenburg K."/>
            <person name="Forbes L."/>
            <person name="Fu Q."/>
            <person name="Gubbala S."/>
            <person name="Hirani K."/>
            <person name="Jayaseelan J.C."/>
            <person name="Lara F."/>
            <person name="Munidasa M."/>
            <person name="Palculict T."/>
            <person name="Patil S."/>
            <person name="Pu L.-L."/>
            <person name="Saada N."/>
            <person name="Tang L."/>
            <person name="Weissenberger G."/>
            <person name="Zhu Y."/>
            <person name="Hemphill L."/>
            <person name="Shang Y."/>
            <person name="Youmans B."/>
            <person name="Ayvaz T."/>
            <person name="Ross M."/>
            <person name="Santibanez J."/>
            <person name="Aqrawi P."/>
            <person name="Gross S."/>
            <person name="Joshi V."/>
            <person name="Fowler G."/>
            <person name="Nazareth L."/>
            <person name="Reid J."/>
            <person name="Worley K."/>
            <person name="Petrosino J."/>
            <person name="Highlander S."/>
            <person name="Gibbs R."/>
        </authorList>
    </citation>
    <scope>NUCLEOTIDE SEQUENCE [LARGE SCALE GENOMIC DNA]</scope>
    <source>
        <strain evidence="2 3">ATCC 700821</strain>
    </source>
</reference>
<evidence type="ECO:0000256" key="1">
    <source>
        <dbReference type="SAM" id="MobiDB-lite"/>
    </source>
</evidence>
<dbReference type="EMBL" id="AFPY01000104">
    <property type="protein sequence ID" value="EGQ14845.1"/>
    <property type="molecule type" value="Genomic_DNA"/>
</dbReference>
<feature type="region of interest" description="Disordered" evidence="1">
    <location>
        <begin position="1"/>
        <end position="33"/>
    </location>
</feature>
<dbReference type="HOGENOM" id="CLU_2900470_0_0_10"/>
<dbReference type="Proteomes" id="UP000004123">
    <property type="component" value="Unassembled WGS sequence"/>
</dbReference>
<dbReference type="RefSeq" id="WP_006045762.1">
    <property type="nucleotide sequence ID" value="NZ_GL982514.1"/>
</dbReference>
<accession>F9DK97</accession>
<evidence type="ECO:0000313" key="3">
    <source>
        <dbReference type="Proteomes" id="UP000004123"/>
    </source>
</evidence>
<name>F9DK97_9BACT</name>
<comment type="caution">
    <text evidence="2">The sequence shown here is derived from an EMBL/GenBank/DDBJ whole genome shotgun (WGS) entry which is preliminary data.</text>
</comment>
<sequence>MEKNRNKRKKQWNEKGGGGVEKKQENGNGAATKLLLQNKRGSFGRQKGRKYAVKTMYDKMGI</sequence>